<keyword evidence="11 16" id="KW-0808">Transferase</keyword>
<dbReference type="PROSITE" id="PS01316">
    <property type="entry name" value="ATP_P_PHORIBOSYLTR"/>
    <property type="match status" value="1"/>
</dbReference>
<dbReference type="Gene3D" id="3.40.190.10">
    <property type="entry name" value="Periplasmic binding protein-like II"/>
    <property type="match status" value="2"/>
</dbReference>
<feature type="domain" description="ATP phosphoribosyltransferase catalytic" evidence="17">
    <location>
        <begin position="53"/>
        <end position="202"/>
    </location>
</feature>
<evidence type="ECO:0000256" key="6">
    <source>
        <dbReference type="ARBA" id="ARBA00011946"/>
    </source>
</evidence>
<dbReference type="PANTHER" id="PTHR21403">
    <property type="entry name" value="ATP PHOSPHORIBOSYLTRANSFERASE ATP-PRTASE"/>
    <property type="match status" value="1"/>
</dbReference>
<dbReference type="EC" id="2.4.2.17" evidence="6 16"/>
<dbReference type="NCBIfam" id="TIGR00070">
    <property type="entry name" value="hisG"/>
    <property type="match status" value="1"/>
</dbReference>
<evidence type="ECO:0000259" key="17">
    <source>
        <dbReference type="Pfam" id="PF01634"/>
    </source>
</evidence>
<keyword evidence="10 16" id="KW-0328">Glycosyltransferase</keyword>
<evidence type="ECO:0000256" key="12">
    <source>
        <dbReference type="ARBA" id="ARBA00022741"/>
    </source>
</evidence>
<dbReference type="EMBL" id="JAFBCV010000014">
    <property type="protein sequence ID" value="MBM7840469.1"/>
    <property type="molecule type" value="Genomic_DNA"/>
</dbReference>
<keyword evidence="19" id="KW-1185">Reference proteome</keyword>
<dbReference type="HAMAP" id="MF_01018">
    <property type="entry name" value="HisG_Short"/>
    <property type="match status" value="1"/>
</dbReference>
<dbReference type="InterPro" id="IPR018198">
    <property type="entry name" value="ATP_PRibTrfase_CS"/>
</dbReference>
<keyword evidence="14 16" id="KW-0368">Histidine biosynthesis</keyword>
<comment type="domain">
    <text evidence="16">Lacks the C-terminal regulatory region which is replaced by HisZ.</text>
</comment>
<evidence type="ECO:0000256" key="11">
    <source>
        <dbReference type="ARBA" id="ARBA00022679"/>
    </source>
</evidence>
<proteinExistence type="inferred from homology"/>
<dbReference type="Pfam" id="PF01634">
    <property type="entry name" value="HisG"/>
    <property type="match status" value="1"/>
</dbReference>
<evidence type="ECO:0000256" key="7">
    <source>
        <dbReference type="ARBA" id="ARBA00020998"/>
    </source>
</evidence>
<comment type="subcellular location">
    <subcellularLocation>
        <location evidence="2 16">Cytoplasm</location>
    </subcellularLocation>
</comment>
<evidence type="ECO:0000256" key="1">
    <source>
        <dbReference type="ARBA" id="ARBA00000915"/>
    </source>
</evidence>
<evidence type="ECO:0000256" key="16">
    <source>
        <dbReference type="HAMAP-Rule" id="MF_01018"/>
    </source>
</evidence>
<keyword evidence="13 16" id="KW-0067">ATP-binding</keyword>
<comment type="subunit">
    <text evidence="5 16">Heteromultimer composed of HisG and HisZ subunits.</text>
</comment>
<evidence type="ECO:0000256" key="2">
    <source>
        <dbReference type="ARBA" id="ARBA00004496"/>
    </source>
</evidence>
<comment type="similarity">
    <text evidence="4 16">Belongs to the ATP phosphoribosyltransferase family. Short subfamily.</text>
</comment>
<evidence type="ECO:0000256" key="14">
    <source>
        <dbReference type="ARBA" id="ARBA00023102"/>
    </source>
</evidence>
<evidence type="ECO:0000256" key="3">
    <source>
        <dbReference type="ARBA" id="ARBA00004667"/>
    </source>
</evidence>
<evidence type="ECO:0000256" key="10">
    <source>
        <dbReference type="ARBA" id="ARBA00022676"/>
    </source>
</evidence>
<organism evidence="18 19">
    <name type="scientific">Shouchella xiaoxiensis</name>
    <dbReference type="NCBI Taxonomy" id="766895"/>
    <lineage>
        <taxon>Bacteria</taxon>
        <taxon>Bacillati</taxon>
        <taxon>Bacillota</taxon>
        <taxon>Bacilli</taxon>
        <taxon>Bacillales</taxon>
        <taxon>Bacillaceae</taxon>
        <taxon>Shouchella</taxon>
    </lineage>
</organism>
<dbReference type="SUPFAM" id="SSF53850">
    <property type="entry name" value="Periplasmic binding protein-like II"/>
    <property type="match status" value="1"/>
</dbReference>
<evidence type="ECO:0000256" key="15">
    <source>
        <dbReference type="ARBA" id="ARBA00024861"/>
    </source>
</evidence>
<protein>
    <recommendedName>
        <fullName evidence="7 16">ATP phosphoribosyltransferase</fullName>
        <shortName evidence="16">ATP-PRT</shortName>
        <shortName evidence="16">ATP-PRTase</shortName>
        <ecNumber evidence="6 16">2.4.2.17</ecNumber>
    </recommendedName>
</protein>
<dbReference type="InterPro" id="IPR013820">
    <property type="entry name" value="ATP_PRibTrfase_cat"/>
</dbReference>
<evidence type="ECO:0000256" key="13">
    <source>
        <dbReference type="ARBA" id="ARBA00022840"/>
    </source>
</evidence>
<evidence type="ECO:0000256" key="4">
    <source>
        <dbReference type="ARBA" id="ARBA00009489"/>
    </source>
</evidence>
<dbReference type="PANTHER" id="PTHR21403:SF8">
    <property type="entry name" value="ATP PHOSPHORIBOSYLTRANSFERASE"/>
    <property type="match status" value="1"/>
</dbReference>
<sequence>MNTLTMAMPKGRIFKEAVLLLRKAGYNLPDQFEDSRKLIIDVPNEKLRFILAKPMDVPTYVEHGVADVGVAGKDVLLEEKRDVHEVLDLKISACHMAVAGLPGYQRGELNPKVATKYPNLASQYFKEQGEQVEIIKLNGSIELAPIMNLAKRIVDIVSTGQTLKDNGLVELERMESITSRFIVNAASYRIKSGEIKTMINCLKVALGEDA</sequence>
<name>A0ABS2SY58_9BACI</name>
<evidence type="ECO:0000256" key="9">
    <source>
        <dbReference type="ARBA" id="ARBA00022605"/>
    </source>
</evidence>
<evidence type="ECO:0000256" key="8">
    <source>
        <dbReference type="ARBA" id="ARBA00022490"/>
    </source>
</evidence>
<comment type="catalytic activity">
    <reaction evidence="1 16">
        <text>1-(5-phospho-beta-D-ribosyl)-ATP + diphosphate = 5-phospho-alpha-D-ribose 1-diphosphate + ATP</text>
        <dbReference type="Rhea" id="RHEA:18473"/>
        <dbReference type="ChEBI" id="CHEBI:30616"/>
        <dbReference type="ChEBI" id="CHEBI:33019"/>
        <dbReference type="ChEBI" id="CHEBI:58017"/>
        <dbReference type="ChEBI" id="CHEBI:73183"/>
        <dbReference type="EC" id="2.4.2.17"/>
    </reaction>
</comment>
<comment type="function">
    <text evidence="15 16">Catalyzes the condensation of ATP and 5-phosphoribose 1-diphosphate to form N'-(5'-phosphoribosyl)-ATP (PR-ATP). Has a crucial role in the pathway because the rate of histidine biosynthesis seems to be controlled primarily by regulation of HisG enzymatic activity.</text>
</comment>
<evidence type="ECO:0000256" key="5">
    <source>
        <dbReference type="ARBA" id="ARBA00011496"/>
    </source>
</evidence>
<comment type="caution">
    <text evidence="18">The sequence shown here is derived from an EMBL/GenBank/DDBJ whole genome shotgun (WGS) entry which is preliminary data.</text>
</comment>
<accession>A0ABS2SY58</accession>
<evidence type="ECO:0000313" key="19">
    <source>
        <dbReference type="Proteomes" id="UP001179280"/>
    </source>
</evidence>
<dbReference type="RefSeq" id="WP_148298023.1">
    <property type="nucleotide sequence ID" value="NZ_JAFBCV010000014.1"/>
</dbReference>
<keyword evidence="8 16" id="KW-0963">Cytoplasm</keyword>
<evidence type="ECO:0000313" key="18">
    <source>
        <dbReference type="EMBL" id="MBM7840469.1"/>
    </source>
</evidence>
<keyword evidence="9 16" id="KW-0028">Amino-acid biosynthesis</keyword>
<dbReference type="InterPro" id="IPR024893">
    <property type="entry name" value="ATP_PRibTrfase_HisG_short"/>
</dbReference>
<comment type="pathway">
    <text evidence="3 16">Amino-acid biosynthesis; L-histidine biosynthesis; L-histidine from 5-phospho-alpha-D-ribose 1-diphosphate: step 1/9.</text>
</comment>
<dbReference type="Proteomes" id="UP001179280">
    <property type="component" value="Unassembled WGS sequence"/>
</dbReference>
<dbReference type="CDD" id="cd13595">
    <property type="entry name" value="PBP2_HisGs"/>
    <property type="match status" value="1"/>
</dbReference>
<reference evidence="18" key="1">
    <citation type="submission" date="2021-01" db="EMBL/GenBank/DDBJ databases">
        <title>Genomic Encyclopedia of Type Strains, Phase IV (KMG-IV): sequencing the most valuable type-strain genomes for metagenomic binning, comparative biology and taxonomic classification.</title>
        <authorList>
            <person name="Goeker M."/>
        </authorList>
    </citation>
    <scope>NUCLEOTIDE SEQUENCE</scope>
    <source>
        <strain evidence="18">DSM 21943</strain>
    </source>
</reference>
<dbReference type="InterPro" id="IPR001348">
    <property type="entry name" value="ATP_PRibTrfase_HisG"/>
</dbReference>
<gene>
    <name evidence="16" type="primary">hisG</name>
    <name evidence="18" type="ORF">JOC54_003761</name>
</gene>
<keyword evidence="12 16" id="KW-0547">Nucleotide-binding</keyword>
<dbReference type="GO" id="GO:0003879">
    <property type="term" value="F:ATP phosphoribosyltransferase activity"/>
    <property type="evidence" value="ECO:0007669"/>
    <property type="project" value="UniProtKB-EC"/>
</dbReference>